<dbReference type="Gene3D" id="3.20.20.80">
    <property type="entry name" value="Glycosidases"/>
    <property type="match status" value="1"/>
</dbReference>
<accession>A0A5J5EJS4</accession>
<evidence type="ECO:0000256" key="8">
    <source>
        <dbReference type="ARBA" id="ARBA00023295"/>
    </source>
</evidence>
<feature type="chain" id="PRO_5023830031" description="glucan endo-1,6-beta-glucosidase" evidence="18">
    <location>
        <begin position="18"/>
        <end position="413"/>
    </location>
</feature>
<comment type="subcellular location">
    <subcellularLocation>
        <location evidence="1">Secreted</location>
    </subcellularLocation>
</comment>
<keyword evidence="3" id="KW-0964">Secreted</keyword>
<dbReference type="InterPro" id="IPR001547">
    <property type="entry name" value="Glyco_hydro_5"/>
</dbReference>
<evidence type="ECO:0000256" key="16">
    <source>
        <dbReference type="ARBA" id="ARBA00043257"/>
    </source>
</evidence>
<comment type="catalytic activity">
    <reaction evidence="11">
        <text>Random hydrolysis of (1-&gt;6)-linkages in (1-&gt;6)-beta-D-glucans.</text>
        <dbReference type="EC" id="3.2.1.75"/>
    </reaction>
</comment>
<dbReference type="GO" id="GO:0071555">
    <property type="term" value="P:cell wall organization"/>
    <property type="evidence" value="ECO:0007669"/>
    <property type="project" value="UniProtKB-KW"/>
</dbReference>
<evidence type="ECO:0000256" key="1">
    <source>
        <dbReference type="ARBA" id="ARBA00004613"/>
    </source>
</evidence>
<evidence type="ECO:0000256" key="14">
    <source>
        <dbReference type="ARBA" id="ARBA00041472"/>
    </source>
</evidence>
<dbReference type="SUPFAM" id="SSF51445">
    <property type="entry name" value="(Trans)glycosidases"/>
    <property type="match status" value="1"/>
</dbReference>
<feature type="domain" description="Glycoside hydrolase family 5" evidence="19">
    <location>
        <begin position="87"/>
        <end position="376"/>
    </location>
</feature>
<keyword evidence="7" id="KW-0119">Carbohydrate metabolism</keyword>
<sequence length="413" mass="46917">MLFKNVLLLGLATLASAWLPEDKLLKNETISKRWLPASGKIRGVNLGSLFIVEPWMANDEWNAMGCGGKNSEFDCMMALGQANGNSAFQKHWNTWITQDDLNQMVALGLNTIRIPVGYWMREDIVYRDSEWFPEGGLQYLERLCGWASDLGMYIIIDLHGAPGAQVAQNAFTGQFASTPGFYVDYQFERAYKFLEWMANIIHTNNNYRNVGMLEVVNEPLMVRVNRTNAQDAASLISTFYPTAWNRIRAVENNLNIGAYDRLHIQMMDTQWGSGTPQQNLPDQWFAAFDDHRYIKWSSTNPTRADYLYASCHDDRGGNYPVIVGEWSLSVADSAEWNGELSLTQSDAVSWYKKWWAAQVIAYEKQAGWIFWSWKANWIGGRNDWRWAYQAAVAAGAIPTNPQDAYNMGACNGV</sequence>
<dbReference type="FunFam" id="3.20.20.80:FF:000269">
    <property type="entry name" value="Probable glucan endo-1,6-beta-glucosidase B"/>
    <property type="match status" value="1"/>
</dbReference>
<evidence type="ECO:0000256" key="4">
    <source>
        <dbReference type="ARBA" id="ARBA00022729"/>
    </source>
</evidence>
<evidence type="ECO:0000256" key="9">
    <source>
        <dbReference type="ARBA" id="ARBA00023316"/>
    </source>
</evidence>
<evidence type="ECO:0000256" key="7">
    <source>
        <dbReference type="ARBA" id="ARBA00023277"/>
    </source>
</evidence>
<keyword evidence="9" id="KW-0961">Cell wall biogenesis/degradation</keyword>
<dbReference type="EMBL" id="VXIS01000249">
    <property type="protein sequence ID" value="KAA8895670.1"/>
    <property type="molecule type" value="Genomic_DNA"/>
</dbReference>
<comment type="caution">
    <text evidence="20">The sequence shown here is derived from an EMBL/GenBank/DDBJ whole genome shotgun (WGS) entry which is preliminary data.</text>
</comment>
<dbReference type="InterPro" id="IPR017853">
    <property type="entry name" value="GH"/>
</dbReference>
<evidence type="ECO:0000256" key="5">
    <source>
        <dbReference type="ARBA" id="ARBA00022801"/>
    </source>
</evidence>
<gene>
    <name evidence="20" type="ORF">FN846DRAFT_321031</name>
</gene>
<evidence type="ECO:0000256" key="15">
    <source>
        <dbReference type="ARBA" id="ARBA00042025"/>
    </source>
</evidence>
<dbReference type="GO" id="GO:0009251">
    <property type="term" value="P:glucan catabolic process"/>
    <property type="evidence" value="ECO:0007669"/>
    <property type="project" value="TreeGrafter"/>
</dbReference>
<dbReference type="AlphaFoldDB" id="A0A5J5EJS4"/>
<evidence type="ECO:0000256" key="6">
    <source>
        <dbReference type="ARBA" id="ARBA00023180"/>
    </source>
</evidence>
<name>A0A5J5EJS4_9PEZI</name>
<evidence type="ECO:0000256" key="10">
    <source>
        <dbReference type="ARBA" id="ARBA00023326"/>
    </source>
</evidence>
<protein>
    <recommendedName>
        <fullName evidence="13">glucan endo-1,6-beta-glucosidase</fullName>
        <ecNumber evidence="13">3.2.1.75</ecNumber>
    </recommendedName>
    <alternativeName>
        <fullName evidence="15">Beta-1,6-glucanase B</fullName>
    </alternativeName>
    <alternativeName>
        <fullName evidence="14">Endo-1,6-beta-D-glucanase B</fullName>
    </alternativeName>
    <alternativeName>
        <fullName evidence="16">Endo-1,6-beta-glucanase B</fullName>
    </alternativeName>
</protein>
<keyword evidence="8 17" id="KW-0326">Glycosidase</keyword>
<dbReference type="GO" id="GO:0005576">
    <property type="term" value="C:extracellular region"/>
    <property type="evidence" value="ECO:0007669"/>
    <property type="project" value="UniProtKB-SubCell"/>
</dbReference>
<proteinExistence type="inferred from homology"/>
<dbReference type="PANTHER" id="PTHR31297:SF39">
    <property type="entry name" value="GLUCAN ENDO-1,6-BETA-GLUCOSIDASE B"/>
    <property type="match status" value="1"/>
</dbReference>
<comment type="function">
    <text evidence="12">Beta-glucanases participate in the metabolism of beta-glucan, the main structural component of the cell wall. Acts on lutean, pustulan and 1,6-oligo-beta-D-glucosides.</text>
</comment>
<dbReference type="Proteomes" id="UP000326924">
    <property type="component" value="Unassembled WGS sequence"/>
</dbReference>
<keyword evidence="4 18" id="KW-0732">Signal</keyword>
<dbReference type="InterPro" id="IPR050386">
    <property type="entry name" value="Glycosyl_hydrolase_5"/>
</dbReference>
<organism evidence="20 21">
    <name type="scientific">Sphaerosporella brunnea</name>
    <dbReference type="NCBI Taxonomy" id="1250544"/>
    <lineage>
        <taxon>Eukaryota</taxon>
        <taxon>Fungi</taxon>
        <taxon>Dikarya</taxon>
        <taxon>Ascomycota</taxon>
        <taxon>Pezizomycotina</taxon>
        <taxon>Pezizomycetes</taxon>
        <taxon>Pezizales</taxon>
        <taxon>Pyronemataceae</taxon>
        <taxon>Sphaerosporella</taxon>
    </lineage>
</organism>
<dbReference type="Pfam" id="PF00150">
    <property type="entry name" value="Cellulase"/>
    <property type="match status" value="1"/>
</dbReference>
<evidence type="ECO:0000259" key="19">
    <source>
        <dbReference type="Pfam" id="PF00150"/>
    </source>
</evidence>
<keyword evidence="5 17" id="KW-0378">Hydrolase</keyword>
<comment type="similarity">
    <text evidence="2 17">Belongs to the glycosyl hydrolase 5 (cellulase A) family.</text>
</comment>
<feature type="signal peptide" evidence="18">
    <location>
        <begin position="1"/>
        <end position="17"/>
    </location>
</feature>
<dbReference type="GO" id="GO:0009986">
    <property type="term" value="C:cell surface"/>
    <property type="evidence" value="ECO:0007669"/>
    <property type="project" value="TreeGrafter"/>
</dbReference>
<evidence type="ECO:0000313" key="21">
    <source>
        <dbReference type="Proteomes" id="UP000326924"/>
    </source>
</evidence>
<dbReference type="InParanoid" id="A0A5J5EJS4"/>
<keyword evidence="10" id="KW-0624">Polysaccharide degradation</keyword>
<evidence type="ECO:0000256" key="2">
    <source>
        <dbReference type="ARBA" id="ARBA00005641"/>
    </source>
</evidence>
<dbReference type="OrthoDB" id="1887033at2759"/>
<evidence type="ECO:0000256" key="18">
    <source>
        <dbReference type="SAM" id="SignalP"/>
    </source>
</evidence>
<dbReference type="GO" id="GO:0046557">
    <property type="term" value="F:glucan endo-1,6-beta-glucosidase activity"/>
    <property type="evidence" value="ECO:0007669"/>
    <property type="project" value="UniProtKB-EC"/>
</dbReference>
<keyword evidence="6" id="KW-0325">Glycoprotein</keyword>
<evidence type="ECO:0000256" key="13">
    <source>
        <dbReference type="ARBA" id="ARBA00038935"/>
    </source>
</evidence>
<dbReference type="PANTHER" id="PTHR31297">
    <property type="entry name" value="GLUCAN ENDO-1,6-BETA-GLUCOSIDASE B"/>
    <property type="match status" value="1"/>
</dbReference>
<dbReference type="EC" id="3.2.1.75" evidence="13"/>
<dbReference type="GO" id="GO:0004338">
    <property type="term" value="F:glucan exo-1,3-beta-glucosidase activity"/>
    <property type="evidence" value="ECO:0007669"/>
    <property type="project" value="TreeGrafter"/>
</dbReference>
<evidence type="ECO:0000256" key="17">
    <source>
        <dbReference type="RuleBase" id="RU361153"/>
    </source>
</evidence>
<reference evidence="20 21" key="1">
    <citation type="submission" date="2019-09" db="EMBL/GenBank/DDBJ databases">
        <title>Draft genome of the ectomycorrhizal ascomycete Sphaerosporella brunnea.</title>
        <authorList>
            <consortium name="DOE Joint Genome Institute"/>
            <person name="Benucci G.M."/>
            <person name="Marozzi G."/>
            <person name="Antonielli L."/>
            <person name="Sanchez S."/>
            <person name="Marco P."/>
            <person name="Wang X."/>
            <person name="Falini L.B."/>
            <person name="Barry K."/>
            <person name="Haridas S."/>
            <person name="Lipzen A."/>
            <person name="Labutti K."/>
            <person name="Grigoriev I.V."/>
            <person name="Murat C."/>
            <person name="Martin F."/>
            <person name="Albertini E."/>
            <person name="Donnini D."/>
            <person name="Bonito G."/>
        </authorList>
    </citation>
    <scope>NUCLEOTIDE SEQUENCE [LARGE SCALE GENOMIC DNA]</scope>
    <source>
        <strain evidence="20 21">Sb_GMNB300</strain>
    </source>
</reference>
<evidence type="ECO:0000256" key="11">
    <source>
        <dbReference type="ARBA" id="ARBA00036633"/>
    </source>
</evidence>
<evidence type="ECO:0000313" key="20">
    <source>
        <dbReference type="EMBL" id="KAA8895670.1"/>
    </source>
</evidence>
<keyword evidence="21" id="KW-1185">Reference proteome</keyword>
<evidence type="ECO:0000256" key="12">
    <source>
        <dbReference type="ARBA" id="ARBA00037628"/>
    </source>
</evidence>
<evidence type="ECO:0000256" key="3">
    <source>
        <dbReference type="ARBA" id="ARBA00022525"/>
    </source>
</evidence>